<feature type="chain" id="PRO_5045792771" evidence="2">
    <location>
        <begin position="28"/>
        <end position="346"/>
    </location>
</feature>
<comment type="caution">
    <text evidence="3">The sequence shown here is derived from an EMBL/GenBank/DDBJ whole genome shotgun (WGS) entry which is preliminary data.</text>
</comment>
<accession>A0ABR7ESH0</accession>
<dbReference type="Proteomes" id="UP000647235">
    <property type="component" value="Unassembled WGS sequence"/>
</dbReference>
<dbReference type="RefSeq" id="WP_186855380.1">
    <property type="nucleotide sequence ID" value="NZ_JACOOY010000003.1"/>
</dbReference>
<dbReference type="EMBL" id="JACOOY010000003">
    <property type="protein sequence ID" value="MBC5664229.1"/>
    <property type="molecule type" value="Genomic_DNA"/>
</dbReference>
<gene>
    <name evidence="3" type="ORF">H8S07_02855</name>
</gene>
<sequence>MKKFKKIIPLALAVTLTCASLPMIANADSSKVVTIGTNLSDDQKKSMYEYFGTSKDSVETIEVTNQDERKYMEGIASEAQIGHKTYSCSYVEPTTSGGIQVKVANLTFVTSSMIASTLTTSGVENCNVVAASPIEVSGTGALTGIMMAYETASGEKLDEGQKEAATEELVTTGELADDIGQDKATDLMNDVKENVIANDISDEDKIADTVDEKAKDLDVNLTDEQKDKIVSLMEKISQYDYDVKSLQQTLNNLEGKSEGFFTKLVNNIKGFFGGNNSNSGGIISQTKDDILGSDVVSNSTLDDIKDKVQNADTEGWWDKVVNFFKGLTGSDSDSSDSNSSDDSSSN</sequence>
<feature type="compositionally biased region" description="Low complexity" evidence="1">
    <location>
        <begin position="330"/>
        <end position="346"/>
    </location>
</feature>
<protein>
    <submittedName>
        <fullName evidence="3">DUF1002 domain-containing protein</fullName>
    </submittedName>
</protein>
<keyword evidence="2" id="KW-0732">Signal</keyword>
<evidence type="ECO:0000256" key="1">
    <source>
        <dbReference type="SAM" id="MobiDB-lite"/>
    </source>
</evidence>
<name>A0ABR7ESH0_9FIRM</name>
<feature type="region of interest" description="Disordered" evidence="1">
    <location>
        <begin position="327"/>
        <end position="346"/>
    </location>
</feature>
<proteinExistence type="predicted"/>
<reference evidence="3 4" key="1">
    <citation type="submission" date="2020-08" db="EMBL/GenBank/DDBJ databases">
        <title>Genome public.</title>
        <authorList>
            <person name="Liu C."/>
            <person name="Sun Q."/>
        </authorList>
    </citation>
    <scope>NUCLEOTIDE SEQUENCE [LARGE SCALE GENOMIC DNA]</scope>
    <source>
        <strain evidence="3 4">NSJ-36</strain>
    </source>
</reference>
<evidence type="ECO:0000256" key="2">
    <source>
        <dbReference type="SAM" id="SignalP"/>
    </source>
</evidence>
<feature type="signal peptide" evidence="2">
    <location>
        <begin position="1"/>
        <end position="27"/>
    </location>
</feature>
<organism evidence="3 4">
    <name type="scientific">Dorea hominis</name>
    <dbReference type="NCBI Taxonomy" id="2763040"/>
    <lineage>
        <taxon>Bacteria</taxon>
        <taxon>Bacillati</taxon>
        <taxon>Bacillota</taxon>
        <taxon>Clostridia</taxon>
        <taxon>Lachnospirales</taxon>
        <taxon>Lachnospiraceae</taxon>
        <taxon>Dorea</taxon>
    </lineage>
</organism>
<keyword evidence="4" id="KW-1185">Reference proteome</keyword>
<evidence type="ECO:0000313" key="4">
    <source>
        <dbReference type="Proteomes" id="UP000647235"/>
    </source>
</evidence>
<evidence type="ECO:0000313" key="3">
    <source>
        <dbReference type="EMBL" id="MBC5664229.1"/>
    </source>
</evidence>
<dbReference type="Pfam" id="PF06207">
    <property type="entry name" value="DUF1002"/>
    <property type="match status" value="1"/>
</dbReference>
<dbReference type="InterPro" id="IPR009343">
    <property type="entry name" value="DUF1002"/>
</dbReference>